<dbReference type="AlphaFoldDB" id="A0A6J6C3Y4"/>
<dbReference type="EMBL" id="CAEZSH010000148">
    <property type="protein sequence ID" value="CAB4546030.1"/>
    <property type="molecule type" value="Genomic_DNA"/>
</dbReference>
<dbReference type="InterPro" id="IPR000601">
    <property type="entry name" value="PKD_dom"/>
</dbReference>
<dbReference type="InterPro" id="IPR013783">
    <property type="entry name" value="Ig-like_fold"/>
</dbReference>
<dbReference type="SUPFAM" id="SSF49299">
    <property type="entry name" value="PKD domain"/>
    <property type="match status" value="1"/>
</dbReference>
<dbReference type="Pfam" id="PF18911">
    <property type="entry name" value="PKD_4"/>
    <property type="match status" value="1"/>
</dbReference>
<dbReference type="Gene3D" id="2.60.40.10">
    <property type="entry name" value="Immunoglobulins"/>
    <property type="match status" value="1"/>
</dbReference>
<feature type="compositionally biased region" description="Low complexity" evidence="1">
    <location>
        <begin position="69"/>
        <end position="87"/>
    </location>
</feature>
<organism evidence="3">
    <name type="scientific">freshwater metagenome</name>
    <dbReference type="NCBI Taxonomy" id="449393"/>
    <lineage>
        <taxon>unclassified sequences</taxon>
        <taxon>metagenomes</taxon>
        <taxon>ecological metagenomes</taxon>
    </lineage>
</organism>
<dbReference type="PROSITE" id="PS50093">
    <property type="entry name" value="PKD"/>
    <property type="match status" value="1"/>
</dbReference>
<dbReference type="InterPro" id="IPR010916">
    <property type="entry name" value="TonB_box_CS"/>
</dbReference>
<dbReference type="PROSITE" id="PS00430">
    <property type="entry name" value="TONB_DEPENDENT_REC_1"/>
    <property type="match status" value="1"/>
</dbReference>
<evidence type="ECO:0000259" key="2">
    <source>
        <dbReference type="PROSITE" id="PS50093"/>
    </source>
</evidence>
<evidence type="ECO:0000313" key="3">
    <source>
        <dbReference type="EMBL" id="CAB4546030.1"/>
    </source>
</evidence>
<gene>
    <name evidence="3" type="ORF">UFOPK1410_00971</name>
</gene>
<name>A0A6J6C3Y4_9ZZZZ</name>
<feature type="domain" description="PKD" evidence="2">
    <location>
        <begin position="149"/>
        <end position="185"/>
    </location>
</feature>
<feature type="region of interest" description="Disordered" evidence="1">
    <location>
        <begin position="67"/>
        <end position="88"/>
    </location>
</feature>
<reference evidence="3" key="1">
    <citation type="submission" date="2020-05" db="EMBL/GenBank/DDBJ databases">
        <authorList>
            <person name="Chiriac C."/>
            <person name="Salcher M."/>
            <person name="Ghai R."/>
            <person name="Kavagutti S V."/>
        </authorList>
    </citation>
    <scope>NUCLEOTIDE SEQUENCE</scope>
</reference>
<evidence type="ECO:0000256" key="1">
    <source>
        <dbReference type="SAM" id="MobiDB-lite"/>
    </source>
</evidence>
<protein>
    <submittedName>
        <fullName evidence="3">Unannotated protein</fullName>
    </submittedName>
</protein>
<sequence>MKFAARVFGVVLASGLITGFPAVLSPAQAAAPKCNTDAGTAQSLKLSSLKTGDTVTVCASWLVTSQTTSVGPPAQSSGSASGRVSTSPKTTKLIVPQRRFFSATPDRPTIKSNVYQSIKPGQPVLLASTATRHQHLALLLGKPTMLRFTPVSYRWTTGDSAVSGRSQVRHRYKNVGRYTVRMSVNFKSEVRVLPGGRWLTLPFQVTKVAPSVEIVVANEKPNLGGVAVLVGKTCLEHPSAVGC</sequence>
<proteinExistence type="predicted"/>
<dbReference type="InterPro" id="IPR035986">
    <property type="entry name" value="PKD_dom_sf"/>
</dbReference>
<accession>A0A6J6C3Y4</accession>